<dbReference type="GO" id="GO:0050661">
    <property type="term" value="F:NADP binding"/>
    <property type="evidence" value="ECO:0007669"/>
    <property type="project" value="InterPro"/>
</dbReference>
<dbReference type="Proteomes" id="UP000095009">
    <property type="component" value="Unassembled WGS sequence"/>
</dbReference>
<proteinExistence type="inferred from homology"/>
<name>A0A1E3PFM7_9ASCO</name>
<dbReference type="InterPro" id="IPR020946">
    <property type="entry name" value="Flavin_mOase-like"/>
</dbReference>
<evidence type="ECO:0000256" key="3">
    <source>
        <dbReference type="ARBA" id="ARBA00022827"/>
    </source>
</evidence>
<dbReference type="EMBL" id="KV454412">
    <property type="protein sequence ID" value="ODQ64205.1"/>
    <property type="molecule type" value="Genomic_DNA"/>
</dbReference>
<dbReference type="GO" id="GO:0050660">
    <property type="term" value="F:flavin adenine dinucleotide binding"/>
    <property type="evidence" value="ECO:0007669"/>
    <property type="project" value="InterPro"/>
</dbReference>
<dbReference type="Gene3D" id="3.50.50.60">
    <property type="entry name" value="FAD/NAD(P)-binding domain"/>
    <property type="match status" value="3"/>
</dbReference>
<sequence>MNIKEIAIIGAGPSGLAVARALIAETVSPGLLFLNNLVVHYHFSSPCRRAQELYVTTRSPGKPQKLTRHYFKAVGVATGHYDKPFVTEAPGWRIVGNGSLGLDSSVQIVKAGGDVWWSFDKSLSPSSKDSSATGEPDNVGVLIKNWGKIHDKPVIQRFGTAFGTVHFYDGSVLTNMDYIIYCTGYLYSFPFLDQFNSDCKGNPDSCSTYCVVTTNRRINCLYKQIFYLPHSSLTFLVMNKFVVPFPMAESQAALVARVYSARAHLPVEPQM</sequence>
<reference evidence="5 6" key="1">
    <citation type="journal article" date="2016" name="Proc. Natl. Acad. Sci. U.S.A.">
        <title>Comparative genomics of biotechnologically important yeasts.</title>
        <authorList>
            <person name="Riley R."/>
            <person name="Haridas S."/>
            <person name="Wolfe K.H."/>
            <person name="Lopes M.R."/>
            <person name="Hittinger C.T."/>
            <person name="Goeker M."/>
            <person name="Salamov A.A."/>
            <person name="Wisecaver J.H."/>
            <person name="Long T.M."/>
            <person name="Calvey C.H."/>
            <person name="Aerts A.L."/>
            <person name="Barry K.W."/>
            <person name="Choi C."/>
            <person name="Clum A."/>
            <person name="Coughlan A.Y."/>
            <person name="Deshpande S."/>
            <person name="Douglass A.P."/>
            <person name="Hanson S.J."/>
            <person name="Klenk H.-P."/>
            <person name="LaButti K.M."/>
            <person name="Lapidus A."/>
            <person name="Lindquist E.A."/>
            <person name="Lipzen A.M."/>
            <person name="Meier-Kolthoff J.P."/>
            <person name="Ohm R.A."/>
            <person name="Otillar R.P."/>
            <person name="Pangilinan J.L."/>
            <person name="Peng Y."/>
            <person name="Rokas A."/>
            <person name="Rosa C.A."/>
            <person name="Scheuner C."/>
            <person name="Sibirny A.A."/>
            <person name="Slot J.C."/>
            <person name="Stielow J.B."/>
            <person name="Sun H."/>
            <person name="Kurtzman C.P."/>
            <person name="Blackwell M."/>
            <person name="Grigoriev I.V."/>
            <person name="Jeffries T.W."/>
        </authorList>
    </citation>
    <scope>NUCLEOTIDE SEQUENCE [LARGE SCALE GENOMIC DNA]</scope>
    <source>
        <strain evidence="5 6">DSM 6958</strain>
    </source>
</reference>
<dbReference type="SUPFAM" id="SSF51971">
    <property type="entry name" value="Nucleotide-binding domain"/>
    <property type="match status" value="1"/>
</dbReference>
<evidence type="ECO:0000256" key="2">
    <source>
        <dbReference type="ARBA" id="ARBA00022630"/>
    </source>
</evidence>
<accession>A0A1E3PFM7</accession>
<dbReference type="PANTHER" id="PTHR23023">
    <property type="entry name" value="DIMETHYLANILINE MONOOXYGENASE"/>
    <property type="match status" value="1"/>
</dbReference>
<gene>
    <name evidence="5" type="ORF">NADFUDRAFT_52538</name>
</gene>
<dbReference type="STRING" id="857566.A0A1E3PFM7"/>
<keyword evidence="4" id="KW-0560">Oxidoreductase</keyword>
<keyword evidence="2" id="KW-0285">Flavoprotein</keyword>
<keyword evidence="6" id="KW-1185">Reference proteome</keyword>
<dbReference type="GO" id="GO:0004499">
    <property type="term" value="F:N,N-dimethylaniline monooxygenase activity"/>
    <property type="evidence" value="ECO:0007669"/>
    <property type="project" value="InterPro"/>
</dbReference>
<evidence type="ECO:0000256" key="4">
    <source>
        <dbReference type="ARBA" id="ARBA00023002"/>
    </source>
</evidence>
<comment type="similarity">
    <text evidence="1">Belongs to the FMO family.</text>
</comment>
<evidence type="ECO:0000256" key="1">
    <source>
        <dbReference type="ARBA" id="ARBA00009183"/>
    </source>
</evidence>
<organism evidence="5 6">
    <name type="scientific">Nadsonia fulvescens var. elongata DSM 6958</name>
    <dbReference type="NCBI Taxonomy" id="857566"/>
    <lineage>
        <taxon>Eukaryota</taxon>
        <taxon>Fungi</taxon>
        <taxon>Dikarya</taxon>
        <taxon>Ascomycota</taxon>
        <taxon>Saccharomycotina</taxon>
        <taxon>Dipodascomycetes</taxon>
        <taxon>Dipodascales</taxon>
        <taxon>Dipodascales incertae sedis</taxon>
        <taxon>Nadsonia</taxon>
    </lineage>
</organism>
<dbReference type="InterPro" id="IPR050346">
    <property type="entry name" value="FMO-like"/>
</dbReference>
<evidence type="ECO:0008006" key="7">
    <source>
        <dbReference type="Google" id="ProtNLM"/>
    </source>
</evidence>
<evidence type="ECO:0000313" key="6">
    <source>
        <dbReference type="Proteomes" id="UP000095009"/>
    </source>
</evidence>
<dbReference type="Pfam" id="PF00743">
    <property type="entry name" value="FMO-like"/>
    <property type="match status" value="1"/>
</dbReference>
<keyword evidence="3" id="KW-0274">FAD</keyword>
<dbReference type="OrthoDB" id="66881at2759"/>
<evidence type="ECO:0000313" key="5">
    <source>
        <dbReference type="EMBL" id="ODQ64205.1"/>
    </source>
</evidence>
<dbReference type="InterPro" id="IPR036188">
    <property type="entry name" value="FAD/NAD-bd_sf"/>
</dbReference>
<protein>
    <recommendedName>
        <fullName evidence="7">FAD/NAD(P)-binding domain-containing protein</fullName>
    </recommendedName>
</protein>
<dbReference type="AlphaFoldDB" id="A0A1E3PFM7"/>